<accession>B6G8R3</accession>
<protein>
    <submittedName>
        <fullName evidence="1">Uncharacterized protein</fullName>
    </submittedName>
</protein>
<dbReference type="Proteomes" id="UP000003560">
    <property type="component" value="Unassembled WGS sequence"/>
</dbReference>
<dbReference type="HOGENOM" id="CLU_1530048_0_0_11"/>
<gene>
    <name evidence="1" type="ORF">COLSTE_00454</name>
</gene>
<dbReference type="STRING" id="445975.COLSTE_00454"/>
<name>B6G8R3_9ACTN</name>
<reference evidence="1 2" key="2">
    <citation type="submission" date="2008-10" db="EMBL/GenBank/DDBJ databases">
        <authorList>
            <person name="Fulton L."/>
            <person name="Clifton S."/>
            <person name="Fulton B."/>
            <person name="Xu J."/>
            <person name="Minx P."/>
            <person name="Pepin K.H."/>
            <person name="Johnson M."/>
            <person name="Thiruvilangam P."/>
            <person name="Bhonagiri V."/>
            <person name="Nash W.E."/>
            <person name="Mardis E.R."/>
            <person name="Wilson R.K."/>
        </authorList>
    </citation>
    <scope>NUCLEOTIDE SEQUENCE [LARGE SCALE GENOMIC DNA]</scope>
    <source>
        <strain evidence="1 2">DSM 13279</strain>
    </source>
</reference>
<sequence>MAANPQRQTHQSERTLPTMLLYDHFFGAYKNIYLDYDYPRTMDGHDELPVRFTRINMHGDHDTAETIAPACDSWDASGFTDAELVKLERFLADNMASLLAEAEQTRGDDAHMTTMDIEFTEWELLRILRAGYLSGMAPGEFIVNAAANYMVELERDALCPAGPEADTSGGASHEQ</sequence>
<evidence type="ECO:0000313" key="2">
    <source>
        <dbReference type="Proteomes" id="UP000003560"/>
    </source>
</evidence>
<dbReference type="EMBL" id="ABXJ01000027">
    <property type="protein sequence ID" value="EEA91312.1"/>
    <property type="molecule type" value="Genomic_DNA"/>
</dbReference>
<organism evidence="1 2">
    <name type="scientific">Collinsella stercoris DSM 13279</name>
    <dbReference type="NCBI Taxonomy" id="445975"/>
    <lineage>
        <taxon>Bacteria</taxon>
        <taxon>Bacillati</taxon>
        <taxon>Actinomycetota</taxon>
        <taxon>Coriobacteriia</taxon>
        <taxon>Coriobacteriales</taxon>
        <taxon>Coriobacteriaceae</taxon>
        <taxon>Collinsella</taxon>
    </lineage>
</organism>
<proteinExistence type="predicted"/>
<evidence type="ECO:0000313" key="1">
    <source>
        <dbReference type="EMBL" id="EEA91312.1"/>
    </source>
</evidence>
<reference evidence="1 2" key="1">
    <citation type="submission" date="2008-10" db="EMBL/GenBank/DDBJ databases">
        <title>Draft genome sequence of Collinsella stercoris (DSM 13279).</title>
        <authorList>
            <person name="Sudarsanam P."/>
            <person name="Ley R."/>
            <person name="Guruge J."/>
            <person name="Turnbaugh P.J."/>
            <person name="Mahowald M."/>
            <person name="Liep D."/>
            <person name="Gordon J."/>
        </authorList>
    </citation>
    <scope>NUCLEOTIDE SEQUENCE [LARGE SCALE GENOMIC DNA]</scope>
    <source>
        <strain evidence="1 2">DSM 13279</strain>
    </source>
</reference>
<keyword evidence="2" id="KW-1185">Reference proteome</keyword>
<dbReference type="AlphaFoldDB" id="B6G8R3"/>
<comment type="caution">
    <text evidence="1">The sequence shown here is derived from an EMBL/GenBank/DDBJ whole genome shotgun (WGS) entry which is preliminary data.</text>
</comment>